<feature type="transmembrane region" description="Helical" evidence="1">
    <location>
        <begin position="202"/>
        <end position="224"/>
    </location>
</feature>
<feature type="transmembrane region" description="Helical" evidence="1">
    <location>
        <begin position="127"/>
        <end position="144"/>
    </location>
</feature>
<dbReference type="Proteomes" id="UP000014680">
    <property type="component" value="Unassembled WGS sequence"/>
</dbReference>
<dbReference type="RefSeq" id="XP_004258721.1">
    <property type="nucleotide sequence ID" value="XM_004258673.1"/>
</dbReference>
<dbReference type="OMA" id="FISCEQF"/>
<gene>
    <name evidence="2" type="ORF">EIN_400600</name>
</gene>
<keyword evidence="3" id="KW-1185">Reference proteome</keyword>
<dbReference type="GeneID" id="14890839"/>
<evidence type="ECO:0000313" key="3">
    <source>
        <dbReference type="Proteomes" id="UP000014680"/>
    </source>
</evidence>
<keyword evidence="1" id="KW-0812">Transmembrane</keyword>
<reference evidence="2 3" key="1">
    <citation type="submission" date="2012-10" db="EMBL/GenBank/DDBJ databases">
        <authorList>
            <person name="Zafar N."/>
            <person name="Inman J."/>
            <person name="Hall N."/>
            <person name="Lorenzi H."/>
            <person name="Caler E."/>
        </authorList>
    </citation>
    <scope>NUCLEOTIDE SEQUENCE [LARGE SCALE GENOMIC DNA]</scope>
    <source>
        <strain evidence="2 3">IP1</strain>
    </source>
</reference>
<accession>A0A0A1UAD9</accession>
<feature type="transmembrane region" description="Helical" evidence="1">
    <location>
        <begin position="74"/>
        <end position="96"/>
    </location>
</feature>
<sequence>MEGKFGLAMISEQLRYVEGFSTDNVSFPEGWQQYFMIIGAFFWLAVCIAEFFVLLIVGFFQIREAKYFFRIGAALIYLVISAAASFMGVCAATFVYPESSSARFSFHIISIFVYYIAIAYRITLTTNWKFSCGVLAFVVLILLIPDWLTFKVLIPALLYQIAAHFYLIKYHFISCEQFLVAGEVVLLFASAVLDITKVLDGAVFYTLVGLTEILSFISMSEICFKFYEYGRYIVKDGKRKKN</sequence>
<dbReference type="EMBL" id="KB206411">
    <property type="protein sequence ID" value="ELP91950.1"/>
    <property type="molecule type" value="Genomic_DNA"/>
</dbReference>
<evidence type="ECO:0000313" key="2">
    <source>
        <dbReference type="EMBL" id="ELP91950.1"/>
    </source>
</evidence>
<keyword evidence="1" id="KW-1133">Transmembrane helix</keyword>
<organism evidence="2 3">
    <name type="scientific">Entamoeba invadens IP1</name>
    <dbReference type="NCBI Taxonomy" id="370355"/>
    <lineage>
        <taxon>Eukaryota</taxon>
        <taxon>Amoebozoa</taxon>
        <taxon>Evosea</taxon>
        <taxon>Archamoebae</taxon>
        <taxon>Mastigamoebida</taxon>
        <taxon>Entamoebidae</taxon>
        <taxon>Entamoeba</taxon>
    </lineage>
</organism>
<dbReference type="VEuPathDB" id="AmoebaDB:EIN_400600"/>
<feature type="transmembrane region" description="Helical" evidence="1">
    <location>
        <begin position="102"/>
        <end position="120"/>
    </location>
</feature>
<feature type="transmembrane region" description="Helical" evidence="1">
    <location>
        <begin position="34"/>
        <end position="62"/>
    </location>
</feature>
<evidence type="ECO:0000256" key="1">
    <source>
        <dbReference type="SAM" id="Phobius"/>
    </source>
</evidence>
<name>A0A0A1UAD9_ENTIV</name>
<evidence type="ECO:0008006" key="4">
    <source>
        <dbReference type="Google" id="ProtNLM"/>
    </source>
</evidence>
<dbReference type="OrthoDB" id="28746at2759"/>
<proteinExistence type="predicted"/>
<dbReference type="KEGG" id="eiv:EIN_400600"/>
<protein>
    <recommendedName>
        <fullName evidence="4">Transmembrane protein</fullName>
    </recommendedName>
</protein>
<dbReference type="AlphaFoldDB" id="A0A0A1UAD9"/>
<keyword evidence="1" id="KW-0472">Membrane</keyword>